<dbReference type="RefSeq" id="XP_003646830.1">
    <property type="nucleotide sequence ID" value="XM_003646782.1"/>
</dbReference>
<dbReference type="EMBL" id="CP002501">
    <property type="protein sequence ID" value="AET40013.1"/>
    <property type="molecule type" value="Genomic_DNA"/>
</dbReference>
<dbReference type="UniPathway" id="UPA00109">
    <property type="reaction ID" value="UER00186"/>
</dbReference>
<dbReference type="InterPro" id="IPR005952">
    <property type="entry name" value="Phosphogly_mut1"/>
</dbReference>
<evidence type="ECO:0000256" key="7">
    <source>
        <dbReference type="PIRSR" id="PIRSR613078-2"/>
    </source>
</evidence>
<dbReference type="InterPro" id="IPR029033">
    <property type="entry name" value="His_PPase_superfam"/>
</dbReference>
<dbReference type="eggNOG" id="KOG0235">
    <property type="taxonomic scope" value="Eukaryota"/>
</dbReference>
<name>I6ND71_ERECY</name>
<dbReference type="CDD" id="cd07067">
    <property type="entry name" value="HP_PGM_like"/>
    <property type="match status" value="1"/>
</dbReference>
<feature type="binding site" evidence="7">
    <location>
        <begin position="26"/>
        <end position="33"/>
    </location>
    <ligand>
        <name>substrate</name>
    </ligand>
</feature>
<evidence type="ECO:0000256" key="1">
    <source>
        <dbReference type="ARBA" id="ARBA00000380"/>
    </source>
</evidence>
<comment type="catalytic activity">
    <reaction evidence="1 9">
        <text>(2R)-2-phosphoglycerate = (2R)-3-phosphoglycerate</text>
        <dbReference type="Rhea" id="RHEA:15901"/>
        <dbReference type="ChEBI" id="CHEBI:58272"/>
        <dbReference type="ChEBI" id="CHEBI:58289"/>
        <dbReference type="EC" id="5.4.2.11"/>
    </reaction>
</comment>
<dbReference type="NCBIfam" id="TIGR01258">
    <property type="entry name" value="pgm_1"/>
    <property type="match status" value="1"/>
</dbReference>
<evidence type="ECO:0000256" key="2">
    <source>
        <dbReference type="ARBA" id="ARBA00004798"/>
    </source>
</evidence>
<dbReference type="KEGG" id="erc:Ecym_5246"/>
<sequence length="313" mass="35978">MPGHKVSFMHKLSMTNSGTFKLFVLRHGQSELNHENIFCGWIDAHLTEMGKRQASNSASLIKAYCQQHNISLPKIGYTSRLVRTQETMEVMMKTLGLDACFHVTTALLDAQEHVRKASSANMIPILQTWRLNERHYGSWQGLRKPEVLEQYGKDEYNFIRRNYYGRPPDVDLSKEMVQENDEQGPVTGYHFKEPNRKLKYTEETAERIQFPQSESLCDVVRRLTPFLVEIILRFAKQYGGSAIVVGHGSSVRSILKVLQNLSDDEIKDVEIPNGVPLLLELDLQDNSVVKHFYLDPELAKDEGKRRESRVTKE</sequence>
<dbReference type="AlphaFoldDB" id="I6ND71"/>
<comment type="pathway">
    <text evidence="2 9">Carbohydrate degradation; glycolysis; pyruvate from D-glyceraldehyde 3-phosphate: step 3/5.</text>
</comment>
<dbReference type="FunCoup" id="I6ND71">
    <property type="interactions" value="554"/>
</dbReference>
<dbReference type="SUPFAM" id="SSF53254">
    <property type="entry name" value="Phosphoglycerate mutase-like"/>
    <property type="match status" value="1"/>
</dbReference>
<dbReference type="SMART" id="SM00855">
    <property type="entry name" value="PGAM"/>
    <property type="match status" value="1"/>
</dbReference>
<comment type="similarity">
    <text evidence="3 9">Belongs to the phosphoglycerate mutase family. BPG-dependent PGAM subfamily.</text>
</comment>
<evidence type="ECO:0000256" key="8">
    <source>
        <dbReference type="PIRSR" id="PIRSR613078-3"/>
    </source>
</evidence>
<dbReference type="PANTHER" id="PTHR11931">
    <property type="entry name" value="PHOSPHOGLYCERATE MUTASE"/>
    <property type="match status" value="1"/>
</dbReference>
<reference evidence="10 11" key="1">
    <citation type="journal article" date="2011" name="G3 (Bethesda)">
        <title>Genome evolution in the Eremothecium clade of the Saccharomyces complex revealed by comparative genomics.</title>
        <authorList>
            <person name="Wendland J."/>
            <person name="Walther A."/>
        </authorList>
    </citation>
    <scope>NUCLEOTIDE SEQUENCE [LARGE SCALE GENOMIC DNA]</scope>
    <source>
        <strain evidence="11">CBS 270.75 / DBVPG 7215 / KCTC 17166 / NRRL Y-17582</strain>
    </source>
</reference>
<feature type="binding site" evidence="7">
    <location>
        <position position="144"/>
    </location>
    <ligand>
        <name>substrate</name>
    </ligand>
</feature>
<dbReference type="OrthoDB" id="354304at2759"/>
<feature type="binding site" evidence="7">
    <location>
        <begin position="133"/>
        <end position="136"/>
    </location>
    <ligand>
        <name>substrate</name>
    </ligand>
</feature>
<dbReference type="GO" id="GO:0004619">
    <property type="term" value="F:phosphoglycerate mutase activity"/>
    <property type="evidence" value="ECO:0007669"/>
    <property type="project" value="UniProtKB-EC"/>
</dbReference>
<dbReference type="Proteomes" id="UP000006790">
    <property type="component" value="Chromosome 5"/>
</dbReference>
<dbReference type="Gene3D" id="3.40.50.1240">
    <property type="entry name" value="Phosphoglycerate mutase-like"/>
    <property type="match status" value="1"/>
</dbReference>
<dbReference type="EC" id="5.4.2.11" evidence="9"/>
<dbReference type="OMA" id="IRTQQTM"/>
<dbReference type="HOGENOM" id="CLU_033323_1_6_1"/>
<feature type="active site" description="Tele-phosphohistidine intermediate" evidence="6">
    <location>
        <position position="27"/>
    </location>
</feature>
<dbReference type="InterPro" id="IPR001345">
    <property type="entry name" value="PG/BPGM_mutase_AS"/>
</dbReference>
<dbReference type="GeneID" id="11468318"/>
<evidence type="ECO:0000256" key="5">
    <source>
        <dbReference type="ARBA" id="ARBA00023235"/>
    </source>
</evidence>
<dbReference type="PROSITE" id="PS00175">
    <property type="entry name" value="PG_MUTASE"/>
    <property type="match status" value="1"/>
</dbReference>
<evidence type="ECO:0000313" key="10">
    <source>
        <dbReference type="EMBL" id="AET40013.1"/>
    </source>
</evidence>
<feature type="binding site" evidence="7">
    <location>
        <begin position="160"/>
        <end position="161"/>
    </location>
    <ligand>
        <name>substrate</name>
    </ligand>
</feature>
<dbReference type="STRING" id="931890.I6ND71"/>
<evidence type="ECO:0000256" key="6">
    <source>
        <dbReference type="PIRSR" id="PIRSR613078-1"/>
    </source>
</evidence>
<protein>
    <recommendedName>
        <fullName evidence="9">Phosphoglycerate mutase</fullName>
        <ecNumber evidence="9">5.4.2.11</ecNumber>
    </recommendedName>
</protein>
<feature type="active site" description="Proton donor/acceptor" evidence="6">
    <location>
        <position position="133"/>
    </location>
</feature>
<keyword evidence="4 9" id="KW-0324">Glycolysis</keyword>
<dbReference type="HAMAP" id="MF_01039">
    <property type="entry name" value="PGAM_GpmA"/>
    <property type="match status" value="1"/>
</dbReference>
<gene>
    <name evidence="10" type="ordered locus">Ecym_5246</name>
</gene>
<accession>I6ND71</accession>
<evidence type="ECO:0000256" key="4">
    <source>
        <dbReference type="ARBA" id="ARBA00023152"/>
    </source>
</evidence>
<dbReference type="InParanoid" id="I6ND71"/>
<evidence type="ECO:0000256" key="3">
    <source>
        <dbReference type="ARBA" id="ARBA00006717"/>
    </source>
</evidence>
<evidence type="ECO:0000256" key="9">
    <source>
        <dbReference type="RuleBase" id="RU004511"/>
    </source>
</evidence>
<feature type="site" description="Transition state stabilizer" evidence="8">
    <location>
        <position position="247"/>
    </location>
</feature>
<dbReference type="InterPro" id="IPR013078">
    <property type="entry name" value="His_Pase_superF_clade-1"/>
</dbReference>
<keyword evidence="11" id="KW-1185">Reference proteome</keyword>
<organism evidence="10 11">
    <name type="scientific">Eremothecium cymbalariae (strain CBS 270.75 / DBVPG 7215 / KCTC 17166 / NRRL Y-17582)</name>
    <name type="common">Yeast</name>
    <dbReference type="NCBI Taxonomy" id="931890"/>
    <lineage>
        <taxon>Eukaryota</taxon>
        <taxon>Fungi</taxon>
        <taxon>Dikarya</taxon>
        <taxon>Ascomycota</taxon>
        <taxon>Saccharomycotina</taxon>
        <taxon>Saccharomycetes</taxon>
        <taxon>Saccharomycetales</taxon>
        <taxon>Saccharomycetaceae</taxon>
        <taxon>Eremothecium</taxon>
    </lineage>
</organism>
<feature type="binding site" evidence="7">
    <location>
        <position position="83"/>
    </location>
    <ligand>
        <name>substrate</name>
    </ligand>
</feature>
<dbReference type="PIRSF" id="PIRSF000709">
    <property type="entry name" value="6PFK_2-Ptase"/>
    <property type="match status" value="1"/>
</dbReference>
<evidence type="ECO:0000313" key="11">
    <source>
        <dbReference type="Proteomes" id="UP000006790"/>
    </source>
</evidence>
<dbReference type="GO" id="GO:0006096">
    <property type="term" value="P:glycolytic process"/>
    <property type="evidence" value="ECO:0007669"/>
    <property type="project" value="UniProtKB-UniPathway"/>
</dbReference>
<keyword evidence="5 9" id="KW-0413">Isomerase</keyword>
<dbReference type="Pfam" id="PF00300">
    <property type="entry name" value="His_Phos_1"/>
    <property type="match status" value="3"/>
</dbReference>
<proteinExistence type="inferred from homology"/>